<dbReference type="PANTHER" id="PTHR15633:SF2">
    <property type="entry name" value="NUCLEOLAR PROTEIN 11"/>
    <property type="match status" value="1"/>
</dbReference>
<accession>A0A9P6MQD6</accession>
<sequence>MPVSVDDPFLLASFSTTTHQNQQRHAVCCTPETKELAQDQEEDSPSLLVVAIQGEGVQLFNTADQKCILSYSTPPGYSFTGSAQTLQKSEHLRNVYAVVAKGTDVPAKEEGKVVWMWKDESSVSNNSATANGDSAMQIDAVKPSTARKTVHKFDRKIHQLFVSPLLPNHVLLTNTDGSVSLVTEDLKRVVNTSDLHAAPAPASKPSKKEKKDSSAQDSAVNTIWTTTYNTTGSWIPSSALARETLIIMTIVESSSGKLITTLSYVNEEHRGFTTFGQTEIDTAKGSSGFAFDAKTGQLSFMAVTGQLKIYNFQVSQGDHVVTASETLNLPLPGYAASAPKQSTKTTKRSSKAATEIDSDVQRVDTIALGDNYLAIAGIRRHDGKAEQTLTIWDIKYGTLQAKHVVPGNFSADNTTCQLALLPESVLVMTISTLHNTTIKSDIYMCPFYAEPMSLLGAMGRMKDTAPFFGQSGAIGQDAYTSTTTSLLVPTDISGIVKAKDLVSDITSLEEKLSAAQAAESETLATLGSESKTSTAQSFEDVFFKHVERQAAEAVKDLMDRFGVDAEKAKAAVVEAEKKKATAHKQQQQQQQKQKQAESAQDMDVDNEPVVKTSAPTAEADKAAAKKKKKEAKATKASAKEAAKVAKIAAKEAAKDTKAGEDGSSSESSSDEEDDEADRAEVVVLSSDEERNDDDEEEQEYEVSGENEEEDKARLEEYKNALDEWRKLEAEAIKNYKVQRRLLRAGRKQVPPPELSHRFVTTVVGRCFTTLPNGQPDMSFWPAKVIEYLIENQLVGNSNPGAGQSGIALSLMEREQWPLLELALKKLYDIPEMDMVMMLKQVIGLNKNKSPEAMDTSSAVPDVPHFLNLIMIAPRNEVFMQQALKRLTVEELSVVLDILKSWINIWDERGGIGHQRQPADKKQLPGGLPGYGLMVDFMTLIMDVHFPLLILSPHLHPVLKTIQTSIQRETQISSQLEQALRGPLGLFDRKHREMVRRQKEATVAGFSASGNHGIVSAAGGIVADKRRRRRWEGGEGIPDYAVEIIHL</sequence>
<dbReference type="GO" id="GO:0030490">
    <property type="term" value="P:maturation of SSU-rRNA"/>
    <property type="evidence" value="ECO:0007669"/>
    <property type="project" value="InterPro"/>
</dbReference>
<feature type="compositionally biased region" description="Acidic residues" evidence="1">
    <location>
        <begin position="689"/>
        <end position="709"/>
    </location>
</feature>
<dbReference type="GO" id="GO:0005730">
    <property type="term" value="C:nucleolus"/>
    <property type="evidence" value="ECO:0007669"/>
    <property type="project" value="TreeGrafter"/>
</dbReference>
<dbReference type="Proteomes" id="UP000703661">
    <property type="component" value="Unassembled WGS sequence"/>
</dbReference>
<dbReference type="EMBL" id="JAAAID010001403">
    <property type="protein sequence ID" value="KAG0010146.1"/>
    <property type="molecule type" value="Genomic_DNA"/>
</dbReference>
<reference evidence="2" key="1">
    <citation type="journal article" date="2020" name="Fungal Divers.">
        <title>Resolving the Mortierellaceae phylogeny through synthesis of multi-gene phylogenetics and phylogenomics.</title>
        <authorList>
            <person name="Vandepol N."/>
            <person name="Liber J."/>
            <person name="Desiro A."/>
            <person name="Na H."/>
            <person name="Kennedy M."/>
            <person name="Barry K."/>
            <person name="Grigoriev I.V."/>
            <person name="Miller A.N."/>
            <person name="O'Donnell K."/>
            <person name="Stajich J.E."/>
            <person name="Bonito G."/>
        </authorList>
    </citation>
    <scope>NUCLEOTIDE SEQUENCE</scope>
    <source>
        <strain evidence="2">NRRL 2769</strain>
    </source>
</reference>
<evidence type="ECO:0000313" key="3">
    <source>
        <dbReference type="Proteomes" id="UP000703661"/>
    </source>
</evidence>
<gene>
    <name evidence="2" type="ORF">BGZ80_001751</name>
</gene>
<feature type="region of interest" description="Disordered" evidence="1">
    <location>
        <begin position="193"/>
        <end position="218"/>
    </location>
</feature>
<keyword evidence="3" id="KW-1185">Reference proteome</keyword>
<evidence type="ECO:0000256" key="1">
    <source>
        <dbReference type="SAM" id="MobiDB-lite"/>
    </source>
</evidence>
<dbReference type="PANTHER" id="PTHR15633">
    <property type="entry name" value="NUCLEOLAR PROTEIN 11"/>
    <property type="match status" value="1"/>
</dbReference>
<feature type="region of interest" description="Disordered" evidence="1">
    <location>
        <begin position="576"/>
        <end position="625"/>
    </location>
</feature>
<feature type="compositionally biased region" description="Basic and acidic residues" evidence="1">
    <location>
        <begin position="651"/>
        <end position="660"/>
    </location>
</feature>
<protein>
    <submittedName>
        <fullName evidence="2">Uncharacterized protein</fullName>
    </submittedName>
</protein>
<dbReference type="OrthoDB" id="4349954at2759"/>
<name>A0A9P6MQD6_9FUNG</name>
<proteinExistence type="predicted"/>
<feature type="region of interest" description="Disordered" evidence="1">
    <location>
        <begin position="651"/>
        <end position="712"/>
    </location>
</feature>
<dbReference type="AlphaFoldDB" id="A0A9P6MQD6"/>
<feature type="compositionally biased region" description="Acidic residues" evidence="1">
    <location>
        <begin position="668"/>
        <end position="677"/>
    </location>
</feature>
<organism evidence="2 3">
    <name type="scientific">Entomortierella chlamydospora</name>
    <dbReference type="NCBI Taxonomy" id="101097"/>
    <lineage>
        <taxon>Eukaryota</taxon>
        <taxon>Fungi</taxon>
        <taxon>Fungi incertae sedis</taxon>
        <taxon>Mucoromycota</taxon>
        <taxon>Mortierellomycotina</taxon>
        <taxon>Mortierellomycetes</taxon>
        <taxon>Mortierellales</taxon>
        <taxon>Mortierellaceae</taxon>
        <taxon>Entomortierella</taxon>
    </lineage>
</organism>
<feature type="compositionally biased region" description="Low complexity" evidence="1">
    <location>
        <begin position="583"/>
        <end position="599"/>
    </location>
</feature>
<dbReference type="GO" id="GO:0003723">
    <property type="term" value="F:RNA binding"/>
    <property type="evidence" value="ECO:0007669"/>
    <property type="project" value="TreeGrafter"/>
</dbReference>
<dbReference type="InterPro" id="IPR042859">
    <property type="entry name" value="NOL11"/>
</dbReference>
<comment type="caution">
    <text evidence="2">The sequence shown here is derived from an EMBL/GenBank/DDBJ whole genome shotgun (WGS) entry which is preliminary data.</text>
</comment>
<evidence type="ECO:0000313" key="2">
    <source>
        <dbReference type="EMBL" id="KAG0010146.1"/>
    </source>
</evidence>